<dbReference type="Pfam" id="PF12704">
    <property type="entry name" value="MacB_PCD"/>
    <property type="match status" value="2"/>
</dbReference>
<dbReference type="GO" id="GO:0005886">
    <property type="term" value="C:plasma membrane"/>
    <property type="evidence" value="ECO:0007669"/>
    <property type="project" value="UniProtKB-SubCell"/>
</dbReference>
<name>A0A1I2WJZ8_9SPHI</name>
<dbReference type="InterPro" id="IPR003838">
    <property type="entry name" value="ABC3_permease_C"/>
</dbReference>
<protein>
    <submittedName>
        <fullName evidence="9">Putative ABC transport system permease protein</fullName>
    </submittedName>
</protein>
<sequence length="806" mass="90584">MFKLNLKIALRNLFRNKVYAAINIGGLALGLTAFLFILLYINHEESYDKWSTDLKNVYQVRERHSFSTPDNLEHWQESNNSRVANLLKERIPQIEVITKIDKVWSFSDGTAVKIEHADPVMIRDIRDADHHFFHVFPYKFLRGDEQTALEKPNSIVLKEAIALKLFGSLNVLGKQVKTLVWQGDEGNSLIVTGVVAAPSTPETVAFNAITRTGNKDNDPENPGTTNYCQIYAKITDNSDTTKLNKLVQNVYVAFKKKTFAGKDVGFEEYYKDKSKSPGLKLVSLQTVHGNPALTVNWLEKVKPIIAISIFLLLISIINFVNLATAQSVKRAKEVGVKKVLGSYKKQLIIQFLLESALQSVVALFFSVILIEVLLPSFNSYFNVNLSFWHNAQLFVLIIQLIGLFLLVTLLAGFYPAWILSNYNPVSVLKGNYENGLKGIFLRNALVIFQFVISVTFMISIGVMQLQTDYINHKDLGFDKSKVINIKSSYDENFASKIRRIAGVQYVGTTTQVLGNAFNFNAPIDYEGKKIDINSVTVTMEALPALGVKVVKGRIFSPQYKADTLTSAVLNESAAQLLGKDVIGKHFSQNSGKAILQIVGVIKDYHNEGFDKAVLPTMYKITKLGSSSNTNNMLVRFSSENSEQILEKIAREWRLAYPNYPMQYAALNDSFEKILEENKRFINMIVLFSVVSIALSLLGLFALSTFMAKRRTKEIAIRKILGASNLQLMNMLNRSFLLLVLMANFISWPIAFILTRKWLAGFAYRIDMPIWPFLIATVLSVAIAIFTVSLQARKAAVSNSVNSLKYE</sequence>
<dbReference type="AlphaFoldDB" id="A0A1I2WJZ8"/>
<dbReference type="InterPro" id="IPR025857">
    <property type="entry name" value="MacB_PCD"/>
</dbReference>
<dbReference type="Proteomes" id="UP000199666">
    <property type="component" value="Unassembled WGS sequence"/>
</dbReference>
<keyword evidence="2" id="KW-1003">Cell membrane</keyword>
<gene>
    <name evidence="9" type="ORF">SAMN04489864_104111</name>
</gene>
<feature type="transmembrane region" description="Helical" evidence="6">
    <location>
        <begin position="347"/>
        <end position="373"/>
    </location>
</feature>
<dbReference type="GO" id="GO:0022857">
    <property type="term" value="F:transmembrane transporter activity"/>
    <property type="evidence" value="ECO:0007669"/>
    <property type="project" value="TreeGrafter"/>
</dbReference>
<dbReference type="PANTHER" id="PTHR30572:SF18">
    <property type="entry name" value="ABC-TYPE MACROLIDE FAMILY EXPORT SYSTEM PERMEASE COMPONENT 2"/>
    <property type="match status" value="1"/>
</dbReference>
<evidence type="ECO:0000256" key="6">
    <source>
        <dbReference type="SAM" id="Phobius"/>
    </source>
</evidence>
<organism evidence="9 10">
    <name type="scientific">Pedobacter insulae</name>
    <dbReference type="NCBI Taxonomy" id="414048"/>
    <lineage>
        <taxon>Bacteria</taxon>
        <taxon>Pseudomonadati</taxon>
        <taxon>Bacteroidota</taxon>
        <taxon>Sphingobacteriia</taxon>
        <taxon>Sphingobacteriales</taxon>
        <taxon>Sphingobacteriaceae</taxon>
        <taxon>Pedobacter</taxon>
    </lineage>
</organism>
<accession>A0A1I2WJZ8</accession>
<feature type="transmembrane region" description="Helical" evidence="6">
    <location>
        <begin position="20"/>
        <end position="41"/>
    </location>
</feature>
<dbReference type="OrthoDB" id="1451596at2"/>
<feature type="transmembrane region" description="Helical" evidence="6">
    <location>
        <begin position="304"/>
        <end position="326"/>
    </location>
</feature>
<keyword evidence="4 6" id="KW-1133">Transmembrane helix</keyword>
<evidence type="ECO:0000259" key="7">
    <source>
        <dbReference type="Pfam" id="PF02687"/>
    </source>
</evidence>
<feature type="domain" description="ABC3 transporter permease C-terminal" evidence="7">
    <location>
        <begin position="686"/>
        <end position="795"/>
    </location>
</feature>
<evidence type="ECO:0000256" key="3">
    <source>
        <dbReference type="ARBA" id="ARBA00022692"/>
    </source>
</evidence>
<feature type="transmembrane region" description="Helical" evidence="6">
    <location>
        <begin position="769"/>
        <end position="789"/>
    </location>
</feature>
<feature type="domain" description="MacB-like periplasmic core" evidence="8">
    <location>
        <begin position="451"/>
        <end position="649"/>
    </location>
</feature>
<evidence type="ECO:0000256" key="4">
    <source>
        <dbReference type="ARBA" id="ARBA00022989"/>
    </source>
</evidence>
<evidence type="ECO:0000256" key="1">
    <source>
        <dbReference type="ARBA" id="ARBA00004651"/>
    </source>
</evidence>
<dbReference type="EMBL" id="FOPP01000004">
    <property type="protein sequence ID" value="SFH01690.1"/>
    <property type="molecule type" value="Genomic_DNA"/>
</dbReference>
<dbReference type="STRING" id="414048.SAMN04489864_104111"/>
<feature type="transmembrane region" description="Helical" evidence="6">
    <location>
        <begin position="735"/>
        <end position="754"/>
    </location>
</feature>
<feature type="domain" description="ABC3 transporter permease C-terminal" evidence="7">
    <location>
        <begin position="306"/>
        <end position="424"/>
    </location>
</feature>
<evidence type="ECO:0000256" key="2">
    <source>
        <dbReference type="ARBA" id="ARBA00022475"/>
    </source>
</evidence>
<proteinExistence type="predicted"/>
<dbReference type="RefSeq" id="WP_090993071.1">
    <property type="nucleotide sequence ID" value="NZ_FOPP01000004.1"/>
</dbReference>
<feature type="domain" description="MacB-like periplasmic core" evidence="8">
    <location>
        <begin position="21"/>
        <end position="249"/>
    </location>
</feature>
<dbReference type="InterPro" id="IPR050250">
    <property type="entry name" value="Macrolide_Exporter_MacB"/>
</dbReference>
<evidence type="ECO:0000313" key="9">
    <source>
        <dbReference type="EMBL" id="SFH01690.1"/>
    </source>
</evidence>
<evidence type="ECO:0000259" key="8">
    <source>
        <dbReference type="Pfam" id="PF12704"/>
    </source>
</evidence>
<keyword evidence="5 6" id="KW-0472">Membrane</keyword>
<comment type="subcellular location">
    <subcellularLocation>
        <location evidence="1">Cell membrane</location>
        <topology evidence="1">Multi-pass membrane protein</topology>
    </subcellularLocation>
</comment>
<evidence type="ECO:0000313" key="10">
    <source>
        <dbReference type="Proteomes" id="UP000199666"/>
    </source>
</evidence>
<reference evidence="9 10" key="1">
    <citation type="submission" date="2016-10" db="EMBL/GenBank/DDBJ databases">
        <authorList>
            <person name="de Groot N.N."/>
        </authorList>
    </citation>
    <scope>NUCLEOTIDE SEQUENCE [LARGE SCALE GENOMIC DNA]</scope>
    <source>
        <strain evidence="9 10">DSM 18684</strain>
    </source>
</reference>
<keyword evidence="3 6" id="KW-0812">Transmembrane</keyword>
<dbReference type="PANTHER" id="PTHR30572">
    <property type="entry name" value="MEMBRANE COMPONENT OF TRANSPORTER-RELATED"/>
    <property type="match status" value="1"/>
</dbReference>
<feature type="transmembrane region" description="Helical" evidence="6">
    <location>
        <begin position="440"/>
        <end position="463"/>
    </location>
</feature>
<keyword evidence="10" id="KW-1185">Reference proteome</keyword>
<evidence type="ECO:0000256" key="5">
    <source>
        <dbReference type="ARBA" id="ARBA00023136"/>
    </source>
</evidence>
<feature type="transmembrane region" description="Helical" evidence="6">
    <location>
        <begin position="393"/>
        <end position="419"/>
    </location>
</feature>
<dbReference type="Pfam" id="PF02687">
    <property type="entry name" value="FtsX"/>
    <property type="match status" value="2"/>
</dbReference>
<feature type="transmembrane region" description="Helical" evidence="6">
    <location>
        <begin position="680"/>
        <end position="702"/>
    </location>
</feature>